<dbReference type="PANTHER" id="PTHR43280:SF2">
    <property type="entry name" value="HTH-TYPE TRANSCRIPTIONAL REGULATOR EXSA"/>
    <property type="match status" value="1"/>
</dbReference>
<dbReference type="RefSeq" id="WP_314801928.1">
    <property type="nucleotide sequence ID" value="NZ_CP130319.1"/>
</dbReference>
<evidence type="ECO:0000313" key="6">
    <source>
        <dbReference type="Proteomes" id="UP001304650"/>
    </source>
</evidence>
<dbReference type="GO" id="GO:0003700">
    <property type="term" value="F:DNA-binding transcription factor activity"/>
    <property type="evidence" value="ECO:0007669"/>
    <property type="project" value="InterPro"/>
</dbReference>
<dbReference type="PANTHER" id="PTHR43280">
    <property type="entry name" value="ARAC-FAMILY TRANSCRIPTIONAL REGULATOR"/>
    <property type="match status" value="1"/>
</dbReference>
<dbReference type="EMBL" id="CP130319">
    <property type="protein sequence ID" value="WNR45298.1"/>
    <property type="molecule type" value="Genomic_DNA"/>
</dbReference>
<evidence type="ECO:0000256" key="3">
    <source>
        <dbReference type="ARBA" id="ARBA00023163"/>
    </source>
</evidence>
<feature type="domain" description="HTH araC/xylS-type" evidence="4">
    <location>
        <begin position="187"/>
        <end position="285"/>
    </location>
</feature>
<dbReference type="InterPro" id="IPR009057">
    <property type="entry name" value="Homeodomain-like_sf"/>
</dbReference>
<protein>
    <submittedName>
        <fullName evidence="5">AraC family transcriptional regulator</fullName>
    </submittedName>
</protein>
<name>A0AA96LSU9_9BACL</name>
<dbReference type="PROSITE" id="PS00041">
    <property type="entry name" value="HTH_ARAC_FAMILY_1"/>
    <property type="match status" value="1"/>
</dbReference>
<dbReference type="GO" id="GO:0043565">
    <property type="term" value="F:sequence-specific DNA binding"/>
    <property type="evidence" value="ECO:0007669"/>
    <property type="project" value="InterPro"/>
</dbReference>
<evidence type="ECO:0000259" key="4">
    <source>
        <dbReference type="PROSITE" id="PS01124"/>
    </source>
</evidence>
<evidence type="ECO:0000256" key="2">
    <source>
        <dbReference type="ARBA" id="ARBA00023125"/>
    </source>
</evidence>
<dbReference type="Gene3D" id="1.10.10.60">
    <property type="entry name" value="Homeodomain-like"/>
    <property type="match status" value="2"/>
</dbReference>
<dbReference type="KEGG" id="proo:MJB10_03945"/>
<dbReference type="AlphaFoldDB" id="A0AA96LSU9"/>
<gene>
    <name evidence="5" type="ORF">MJB10_03945</name>
</gene>
<dbReference type="SUPFAM" id="SSF51215">
    <property type="entry name" value="Regulatory protein AraC"/>
    <property type="match status" value="1"/>
</dbReference>
<dbReference type="Proteomes" id="UP001304650">
    <property type="component" value="Chromosome"/>
</dbReference>
<dbReference type="PROSITE" id="PS01124">
    <property type="entry name" value="HTH_ARAC_FAMILY_2"/>
    <property type="match status" value="1"/>
</dbReference>
<dbReference type="Pfam" id="PF12833">
    <property type="entry name" value="HTH_18"/>
    <property type="match status" value="1"/>
</dbReference>
<accession>A0AA96LSU9</accession>
<dbReference type="InterPro" id="IPR037923">
    <property type="entry name" value="HTH-like"/>
</dbReference>
<dbReference type="SMART" id="SM00342">
    <property type="entry name" value="HTH_ARAC"/>
    <property type="match status" value="1"/>
</dbReference>
<keyword evidence="6" id="KW-1185">Reference proteome</keyword>
<evidence type="ECO:0000313" key="5">
    <source>
        <dbReference type="EMBL" id="WNR45298.1"/>
    </source>
</evidence>
<dbReference type="SUPFAM" id="SSF46689">
    <property type="entry name" value="Homeodomain-like"/>
    <property type="match status" value="1"/>
</dbReference>
<keyword evidence="2" id="KW-0238">DNA-binding</keyword>
<dbReference type="InterPro" id="IPR018060">
    <property type="entry name" value="HTH_AraC"/>
</dbReference>
<organism evidence="5 6">
    <name type="scientific">Paenibacillus roseopurpureus</name>
    <dbReference type="NCBI Taxonomy" id="2918901"/>
    <lineage>
        <taxon>Bacteria</taxon>
        <taxon>Bacillati</taxon>
        <taxon>Bacillota</taxon>
        <taxon>Bacilli</taxon>
        <taxon>Bacillales</taxon>
        <taxon>Paenibacillaceae</taxon>
        <taxon>Paenibacillus</taxon>
    </lineage>
</organism>
<keyword evidence="1" id="KW-0805">Transcription regulation</keyword>
<keyword evidence="3" id="KW-0804">Transcription</keyword>
<evidence type="ECO:0000256" key="1">
    <source>
        <dbReference type="ARBA" id="ARBA00023015"/>
    </source>
</evidence>
<proteinExistence type="predicted"/>
<reference evidence="5" key="1">
    <citation type="submission" date="2022-02" db="EMBL/GenBank/DDBJ databases">
        <title>Paenibacillus sp. MBLB1832 Whole Genome Shotgun Sequencing.</title>
        <authorList>
            <person name="Hwang C.Y."/>
            <person name="Cho E.-S."/>
            <person name="Seo M.-J."/>
        </authorList>
    </citation>
    <scope>NUCLEOTIDE SEQUENCE</scope>
    <source>
        <strain evidence="5">MBLB1832</strain>
    </source>
</reference>
<sequence length="290" mass="33509">MLALQLQLPPLPQFITVGHSIWQPGDIHFERNFPVFDVLFINKGKLHLTEDAIPYDLDAGSILVLEPGKTHMGHRPCEVNTEIYWLHFIQPTPVITINSKQISWTTIINKGTDFDFAPVEQVMFLPKLIKTDLKQFVPTLQSMVALHQKSNLMSALSINALFAQLLTLLQSSLIEMSTPTRSAIHSKKMELILKENLLHPYKMQQIEEKLQLNFDYLARCLKKHTGMSPMQYIQYQRIERAKTLLTQSNHNISYIAEEVGILDYNYFIRLFRKQVGVTPGVYRLNKHKKL</sequence>
<dbReference type="InterPro" id="IPR018062">
    <property type="entry name" value="HTH_AraC-typ_CS"/>
</dbReference>